<dbReference type="Proteomes" id="UP000304540">
    <property type="component" value="Unassembled WGS sequence"/>
</dbReference>
<dbReference type="AlphaFoldDB" id="A0A4M3JVU7"/>
<protein>
    <submittedName>
        <fullName evidence="1">Glycosyl hydrolase</fullName>
    </submittedName>
</protein>
<sequence length="35" mass="3973">MDTSDENGYVADAYRITYLEANIKAMRDAIYQDGV</sequence>
<reference evidence="1 2" key="1">
    <citation type="submission" date="2019-04" db="EMBL/GenBank/DDBJ databases">
        <authorList>
            <consortium name="Pathogen Informatics"/>
        </authorList>
    </citation>
    <scope>NUCLEOTIDE SEQUENCE [LARGE SCALE GENOMIC DNA]</scope>
    <source>
        <strain evidence="1 2">GPSC232</strain>
    </source>
</reference>
<organism evidence="1 2">
    <name type="scientific">Streptococcus pneumoniae</name>
    <dbReference type="NCBI Taxonomy" id="1313"/>
    <lineage>
        <taxon>Bacteria</taxon>
        <taxon>Bacillati</taxon>
        <taxon>Bacillota</taxon>
        <taxon>Bacilli</taxon>
        <taxon>Lactobacillales</taxon>
        <taxon>Streptococcaceae</taxon>
        <taxon>Streptococcus</taxon>
    </lineage>
</organism>
<accession>A0A4M3JVU7</accession>
<keyword evidence="1" id="KW-0378">Hydrolase</keyword>
<name>A0A4M3JVU7_STREE</name>
<dbReference type="SUPFAM" id="SSF51445">
    <property type="entry name" value="(Trans)glycosidases"/>
    <property type="match status" value="1"/>
</dbReference>
<gene>
    <name evidence="1" type="ORF">SAMEA3381574_01196</name>
</gene>
<dbReference type="InterPro" id="IPR017853">
    <property type="entry name" value="GH"/>
</dbReference>
<evidence type="ECO:0000313" key="1">
    <source>
        <dbReference type="EMBL" id="VRI36218.1"/>
    </source>
</evidence>
<dbReference type="GO" id="GO:0016787">
    <property type="term" value="F:hydrolase activity"/>
    <property type="evidence" value="ECO:0007669"/>
    <property type="project" value="UniProtKB-KW"/>
</dbReference>
<evidence type="ECO:0000313" key="2">
    <source>
        <dbReference type="Proteomes" id="UP000304540"/>
    </source>
</evidence>
<proteinExistence type="predicted"/>
<dbReference type="EMBL" id="CABABW010000009">
    <property type="protein sequence ID" value="VRI36218.1"/>
    <property type="molecule type" value="Genomic_DNA"/>
</dbReference>